<reference evidence="1" key="1">
    <citation type="submission" date="2022-07" db="EMBL/GenBank/DDBJ databases">
        <title>Phylogenomic reconstructions and comparative analyses of Kickxellomycotina fungi.</title>
        <authorList>
            <person name="Reynolds N.K."/>
            <person name="Stajich J.E."/>
            <person name="Barry K."/>
            <person name="Grigoriev I.V."/>
            <person name="Crous P."/>
            <person name="Smith M.E."/>
        </authorList>
    </citation>
    <scope>NUCLEOTIDE SEQUENCE</scope>
    <source>
        <strain evidence="1">Benny 63K</strain>
    </source>
</reference>
<comment type="caution">
    <text evidence="1">The sequence shown here is derived from an EMBL/GenBank/DDBJ whole genome shotgun (WGS) entry which is preliminary data.</text>
</comment>
<dbReference type="EMBL" id="JANBPG010000206">
    <property type="protein sequence ID" value="KAJ1898826.1"/>
    <property type="molecule type" value="Genomic_DNA"/>
</dbReference>
<proteinExistence type="predicted"/>
<evidence type="ECO:0000313" key="1">
    <source>
        <dbReference type="EMBL" id="KAJ1898826.1"/>
    </source>
</evidence>
<sequence length="812" mass="89692">MSSQVTSIITPRSRAANTLSKLEDALSNPPCLSCSHLEMKYKAVDSMLGRKIIEVMEKDLEIRRITAEAQKRKVALDVRYNDYVNATRTSLESVNTDFSIAQDRIHELEQINGEHMALIDDAKMRVSECQQAYNDLDAARCEMDELRKRAEQAEAAANNANAEKEALRKQLDSTRSEVRDLRGQLVEATTAIKDSIANGKELNELLNRTRNINNDLDGWLTAAHTTARIKRKEHQKKLKNAHDENQSLVKQLAVATADVNNTRAEKEALCKRLVTATAAANDAHAKEMALCKELDSACREVQNLRAQLSEPISVKRQQNVEKEALREQLVAATTAANNANAKKEALHEKLNDVHYWNHDLREQLATATITASFASAEKETLHELLAAVTSAIPNGTDAEKEALCKLLAAATTSISNGASAEKEALREKLNSAHYSINYLREQIAATTNSANGAIAEKEALREQLAAAAAAANGASAEKETLRELLRMNIATASSAGAKEGTLQNSYREQLDVSIDKPGNAHRATGEPVSAHCTIDQLDMVVTTANGADTEMRALRMQLHGAISTASAAFDERDDLQKKLATSWAEKNLFVEQLKKVTACSDHLRKLLYEATHTHAVEPNSAYLRHELAKSDKKIDQQQRTISSFNKRDKANALAFESVHCILNIADRHVDQMVDAHSGWARGHTEILEQLGKDLLEACELWLDDRFDLGIEEFKENMAKLAELIAPRSECAAKKMAKANAAMRGNLGKLRNQLITGINVTNTRLGPPSVRSWHTNTNANTRASANTNANASRPDRKGKGKEVWFDIYENNKI</sequence>
<gene>
    <name evidence="1" type="ORF">LPJ66_002510</name>
</gene>
<dbReference type="Proteomes" id="UP001150581">
    <property type="component" value="Unassembled WGS sequence"/>
</dbReference>
<organism evidence="1 2">
    <name type="scientific">Kickxella alabastrina</name>
    <dbReference type="NCBI Taxonomy" id="61397"/>
    <lineage>
        <taxon>Eukaryota</taxon>
        <taxon>Fungi</taxon>
        <taxon>Fungi incertae sedis</taxon>
        <taxon>Zoopagomycota</taxon>
        <taxon>Kickxellomycotina</taxon>
        <taxon>Kickxellomycetes</taxon>
        <taxon>Kickxellales</taxon>
        <taxon>Kickxellaceae</taxon>
        <taxon>Kickxella</taxon>
    </lineage>
</organism>
<name>A0ACC1IQK6_9FUNG</name>
<accession>A0ACC1IQK6</accession>
<protein>
    <submittedName>
        <fullName evidence="1">Uncharacterized protein</fullName>
    </submittedName>
</protein>
<keyword evidence="2" id="KW-1185">Reference proteome</keyword>
<evidence type="ECO:0000313" key="2">
    <source>
        <dbReference type="Proteomes" id="UP001150581"/>
    </source>
</evidence>